<evidence type="ECO:0000313" key="4">
    <source>
        <dbReference type="Proteomes" id="UP000467840"/>
    </source>
</evidence>
<dbReference type="AlphaFoldDB" id="A0A6A6M3A8"/>
<protein>
    <submittedName>
        <fullName evidence="3">Uncharacterized protein</fullName>
    </submittedName>
</protein>
<accession>A0A6A6M3A8</accession>
<name>A0A6A6M3A8_HEVBR</name>
<organism evidence="3 4">
    <name type="scientific">Hevea brasiliensis</name>
    <name type="common">Para rubber tree</name>
    <name type="synonym">Siphonia brasiliensis</name>
    <dbReference type="NCBI Taxonomy" id="3981"/>
    <lineage>
        <taxon>Eukaryota</taxon>
        <taxon>Viridiplantae</taxon>
        <taxon>Streptophyta</taxon>
        <taxon>Embryophyta</taxon>
        <taxon>Tracheophyta</taxon>
        <taxon>Spermatophyta</taxon>
        <taxon>Magnoliopsida</taxon>
        <taxon>eudicotyledons</taxon>
        <taxon>Gunneridae</taxon>
        <taxon>Pentapetalae</taxon>
        <taxon>rosids</taxon>
        <taxon>fabids</taxon>
        <taxon>Malpighiales</taxon>
        <taxon>Euphorbiaceae</taxon>
        <taxon>Crotonoideae</taxon>
        <taxon>Micrandreae</taxon>
        <taxon>Hevea</taxon>
    </lineage>
</organism>
<dbReference type="GO" id="GO:0016740">
    <property type="term" value="F:transferase activity"/>
    <property type="evidence" value="ECO:0007669"/>
    <property type="project" value="UniProtKB-KW"/>
</dbReference>
<comment type="similarity">
    <text evidence="1">Belongs to the plant acyltransferase family.</text>
</comment>
<reference evidence="3 4" key="1">
    <citation type="journal article" date="2020" name="Mol. Plant">
        <title>The Chromosome-Based Rubber Tree Genome Provides New Insights into Spurge Genome Evolution and Rubber Biosynthesis.</title>
        <authorList>
            <person name="Liu J."/>
            <person name="Shi C."/>
            <person name="Shi C.C."/>
            <person name="Li W."/>
            <person name="Zhang Q.J."/>
            <person name="Zhang Y."/>
            <person name="Li K."/>
            <person name="Lu H.F."/>
            <person name="Shi C."/>
            <person name="Zhu S.T."/>
            <person name="Xiao Z.Y."/>
            <person name="Nan H."/>
            <person name="Yue Y."/>
            <person name="Zhu X.G."/>
            <person name="Wu Y."/>
            <person name="Hong X.N."/>
            <person name="Fan G.Y."/>
            <person name="Tong Y."/>
            <person name="Zhang D."/>
            <person name="Mao C.L."/>
            <person name="Liu Y.L."/>
            <person name="Hao S.J."/>
            <person name="Liu W.Q."/>
            <person name="Lv M.Q."/>
            <person name="Zhang H.B."/>
            <person name="Liu Y."/>
            <person name="Hu-Tang G.R."/>
            <person name="Wang J.P."/>
            <person name="Wang J.H."/>
            <person name="Sun Y.H."/>
            <person name="Ni S.B."/>
            <person name="Chen W.B."/>
            <person name="Zhang X.C."/>
            <person name="Jiao Y.N."/>
            <person name="Eichler E.E."/>
            <person name="Li G.H."/>
            <person name="Liu X."/>
            <person name="Gao L.Z."/>
        </authorList>
    </citation>
    <scope>NUCLEOTIDE SEQUENCE [LARGE SCALE GENOMIC DNA]</scope>
    <source>
        <strain evidence="4">cv. GT1</strain>
        <tissue evidence="3">Leaf</tissue>
    </source>
</reference>
<dbReference type="PANTHER" id="PTHR31147:SF66">
    <property type="entry name" value="OS05G0315700 PROTEIN"/>
    <property type="match status" value="1"/>
</dbReference>
<sequence>MAPPLVFNVHRCEPELIIPAKPTPHDLKPLSDIDDQDGLRVQLPLIYFYPYHPSMQIRDPLQVLKQALAEALVFYYPFAGRIRELPDRKLVVECTGEGILFIEAYADVSLDQFGDMLRPPFPCFEELLFDVPGTTGIVNCPLLLIQVTRLKCGGIIIAIRFNHTMSDATGFLQFLSAVAEMAQGARAPSISPIWERHLLTARKPPRVTCIHEYDDSVNTEDKISLAEVKDHRSFFFLRNQISVLRRRYAPPHLSHCSSFEILAACLWRCRTIALQPNPDEEMRIICIVNARNSFNPPMPKGYYGNCIAYSVAKARAGDLSRNPIGVGPVYNGEFLPSFRVARVRFDEVDFGWGRAVYGGPAKGYVASFHIASRNEKGEDGIVVTLCLPNLAMERFVKELDHLLRDHPLLCAL</sequence>
<comment type="caution">
    <text evidence="3">The sequence shown here is derived from an EMBL/GenBank/DDBJ whole genome shotgun (WGS) entry which is preliminary data.</text>
</comment>
<evidence type="ECO:0000256" key="1">
    <source>
        <dbReference type="ARBA" id="ARBA00009861"/>
    </source>
</evidence>
<dbReference type="Pfam" id="PF02458">
    <property type="entry name" value="Transferase"/>
    <property type="match status" value="2"/>
</dbReference>
<dbReference type="PANTHER" id="PTHR31147">
    <property type="entry name" value="ACYL TRANSFERASE 4"/>
    <property type="match status" value="1"/>
</dbReference>
<keyword evidence="4" id="KW-1185">Reference proteome</keyword>
<gene>
    <name evidence="3" type="ORF">GH714_021232</name>
</gene>
<dbReference type="Gene3D" id="3.30.559.10">
    <property type="entry name" value="Chloramphenicol acetyltransferase-like domain"/>
    <property type="match status" value="3"/>
</dbReference>
<dbReference type="InterPro" id="IPR023213">
    <property type="entry name" value="CAT-like_dom_sf"/>
</dbReference>
<dbReference type="Proteomes" id="UP000467840">
    <property type="component" value="Chromosome 9"/>
</dbReference>
<proteinExistence type="inferred from homology"/>
<evidence type="ECO:0000313" key="3">
    <source>
        <dbReference type="EMBL" id="KAF2306766.1"/>
    </source>
</evidence>
<evidence type="ECO:0000256" key="2">
    <source>
        <dbReference type="ARBA" id="ARBA00022679"/>
    </source>
</evidence>
<dbReference type="InterPro" id="IPR050898">
    <property type="entry name" value="Plant_acyltransferase"/>
</dbReference>
<dbReference type="EMBL" id="JAAGAX010000008">
    <property type="protein sequence ID" value="KAF2306766.1"/>
    <property type="molecule type" value="Genomic_DNA"/>
</dbReference>
<keyword evidence="2" id="KW-0808">Transferase</keyword>